<reference evidence="1" key="1">
    <citation type="journal article" date="2020" name="Nat. Genet.">
        <title>Genomic diversifications of five Gossypium allopolyploid species and their impact on cotton improvement.</title>
        <authorList>
            <person name="Chen Z.J."/>
            <person name="Sreedasyam A."/>
            <person name="Ando A."/>
            <person name="Song Q."/>
            <person name="De Santiago L.M."/>
            <person name="Hulse-Kemp A.M."/>
            <person name="Ding M."/>
            <person name="Ye W."/>
            <person name="Kirkbride R.C."/>
            <person name="Jenkins J."/>
            <person name="Plott C."/>
            <person name="Lovell J."/>
            <person name="Lin Y.M."/>
            <person name="Vaughn R."/>
            <person name="Liu B."/>
            <person name="Simpson S."/>
            <person name="Scheffler B.E."/>
            <person name="Wen L."/>
            <person name="Saski C.A."/>
            <person name="Grover C.E."/>
            <person name="Hu G."/>
            <person name="Conover J.L."/>
            <person name="Carlson J.W."/>
            <person name="Shu S."/>
            <person name="Boston L.B."/>
            <person name="Williams M."/>
            <person name="Peterson D.G."/>
            <person name="McGee K."/>
            <person name="Jones D.C."/>
            <person name="Wendel J.F."/>
            <person name="Stelly D.M."/>
            <person name="Grimwood J."/>
            <person name="Schmutz J."/>
        </authorList>
    </citation>
    <scope>NUCLEOTIDE SEQUENCE [LARGE SCALE GENOMIC DNA]</scope>
    <source>
        <strain evidence="1">cv. TM-1</strain>
    </source>
</reference>
<sequence>MWFSASPTNFCKRDLQDSLGNFCLKDHISSSNSPTKSISKKTLCYPNTLPDADLHLGYLSSNCRRQMCKMRRLQAIENKKQQKNLELLPETTDNNVLG</sequence>
<keyword evidence="1" id="KW-1185">Reference proteome</keyword>
<dbReference type="Proteomes" id="UP000818029">
    <property type="component" value="Chromosome A07"/>
</dbReference>
<evidence type="ECO:0000313" key="1">
    <source>
        <dbReference type="Proteomes" id="UP000818029"/>
    </source>
</evidence>
<dbReference type="RefSeq" id="XP_040973638.1">
    <property type="nucleotide sequence ID" value="XM_041117704.1"/>
</dbReference>
<name>A0ABM3C2W5_GOSHI</name>
<protein>
    <submittedName>
        <fullName evidence="2">Uncharacterized protein isoform X1</fullName>
    </submittedName>
</protein>
<reference evidence="2" key="2">
    <citation type="submission" date="2025-08" db="UniProtKB">
        <authorList>
            <consortium name="RefSeq"/>
        </authorList>
    </citation>
    <scope>IDENTIFICATION</scope>
</reference>
<gene>
    <name evidence="2" type="primary">LOC107960052</name>
</gene>
<organism evidence="1 2">
    <name type="scientific">Gossypium hirsutum</name>
    <name type="common">Upland cotton</name>
    <name type="synonym">Gossypium mexicanum</name>
    <dbReference type="NCBI Taxonomy" id="3635"/>
    <lineage>
        <taxon>Eukaryota</taxon>
        <taxon>Viridiplantae</taxon>
        <taxon>Streptophyta</taxon>
        <taxon>Embryophyta</taxon>
        <taxon>Tracheophyta</taxon>
        <taxon>Spermatophyta</taxon>
        <taxon>Magnoliopsida</taxon>
        <taxon>eudicotyledons</taxon>
        <taxon>Gunneridae</taxon>
        <taxon>Pentapetalae</taxon>
        <taxon>rosids</taxon>
        <taxon>malvids</taxon>
        <taxon>Malvales</taxon>
        <taxon>Malvaceae</taxon>
        <taxon>Malvoideae</taxon>
        <taxon>Gossypium</taxon>
    </lineage>
</organism>
<dbReference type="GeneID" id="107960052"/>
<accession>A0ABM3C2W5</accession>
<proteinExistence type="predicted"/>
<evidence type="ECO:0000313" key="2">
    <source>
        <dbReference type="RefSeq" id="XP_040973638.1"/>
    </source>
</evidence>